<dbReference type="GO" id="GO:0043565">
    <property type="term" value="F:sequence-specific DNA binding"/>
    <property type="evidence" value="ECO:0007669"/>
    <property type="project" value="InterPro"/>
</dbReference>
<keyword evidence="1" id="KW-0805">Transcription regulation</keyword>
<dbReference type="GO" id="GO:0003700">
    <property type="term" value="F:DNA-binding transcription factor activity"/>
    <property type="evidence" value="ECO:0007669"/>
    <property type="project" value="InterPro"/>
</dbReference>
<keyword evidence="3" id="KW-0804">Transcription</keyword>
<evidence type="ECO:0000259" key="4">
    <source>
        <dbReference type="PROSITE" id="PS01124"/>
    </source>
</evidence>
<dbReference type="STRING" id="1073328.SAMN05216294_3171"/>
<dbReference type="SUPFAM" id="SSF46689">
    <property type="entry name" value="Homeodomain-like"/>
    <property type="match status" value="1"/>
</dbReference>
<dbReference type="PROSITE" id="PS01124">
    <property type="entry name" value="HTH_ARAC_FAMILY_2"/>
    <property type="match status" value="1"/>
</dbReference>
<evidence type="ECO:0000313" key="6">
    <source>
        <dbReference type="Proteomes" id="UP000199592"/>
    </source>
</evidence>
<dbReference type="InterPro" id="IPR009057">
    <property type="entry name" value="Homeodomain-like_sf"/>
</dbReference>
<accession>A0A1H2YLC2</accession>
<dbReference type="PANTHER" id="PTHR43280:SF32">
    <property type="entry name" value="TRANSCRIPTIONAL REGULATORY PROTEIN"/>
    <property type="match status" value="1"/>
</dbReference>
<dbReference type="PANTHER" id="PTHR43280">
    <property type="entry name" value="ARAC-FAMILY TRANSCRIPTIONAL REGULATOR"/>
    <property type="match status" value="1"/>
</dbReference>
<gene>
    <name evidence="5" type="ORF">SAMN04487892_3094</name>
</gene>
<proteinExistence type="predicted"/>
<dbReference type="InterPro" id="IPR018060">
    <property type="entry name" value="HTH_AraC"/>
</dbReference>
<dbReference type="EMBL" id="FNMY01000006">
    <property type="protein sequence ID" value="SDX05795.1"/>
    <property type="molecule type" value="Genomic_DNA"/>
</dbReference>
<name>A0A1H2YLC2_9FLAO</name>
<protein>
    <submittedName>
        <fullName evidence="5">Helix-turn-helix domain-containing protein</fullName>
    </submittedName>
</protein>
<reference evidence="6" key="1">
    <citation type="submission" date="2016-10" db="EMBL/GenBank/DDBJ databases">
        <authorList>
            <person name="Varghese N."/>
            <person name="Submissions S."/>
        </authorList>
    </citation>
    <scope>NUCLEOTIDE SEQUENCE [LARGE SCALE GENOMIC DNA]</scope>
    <source>
        <strain evidence="6">DSM 25030</strain>
    </source>
</reference>
<dbReference type="InterPro" id="IPR020449">
    <property type="entry name" value="Tscrpt_reg_AraC-type_HTH"/>
</dbReference>
<dbReference type="AlphaFoldDB" id="A0A1H2YLC2"/>
<evidence type="ECO:0000256" key="2">
    <source>
        <dbReference type="ARBA" id="ARBA00023125"/>
    </source>
</evidence>
<dbReference type="RefSeq" id="WP_090298902.1">
    <property type="nucleotide sequence ID" value="NZ_FNKI01000005.1"/>
</dbReference>
<keyword evidence="2" id="KW-0238">DNA-binding</keyword>
<dbReference type="PRINTS" id="PR00032">
    <property type="entry name" value="HTHARAC"/>
</dbReference>
<dbReference type="Pfam" id="PF12833">
    <property type="entry name" value="HTH_18"/>
    <property type="match status" value="1"/>
</dbReference>
<organism evidence="5 6">
    <name type="scientific">Flagellimonas zhangzhouensis</name>
    <dbReference type="NCBI Taxonomy" id="1073328"/>
    <lineage>
        <taxon>Bacteria</taxon>
        <taxon>Pseudomonadati</taxon>
        <taxon>Bacteroidota</taxon>
        <taxon>Flavobacteriia</taxon>
        <taxon>Flavobacteriales</taxon>
        <taxon>Flavobacteriaceae</taxon>
        <taxon>Flagellimonas</taxon>
    </lineage>
</organism>
<evidence type="ECO:0000256" key="3">
    <source>
        <dbReference type="ARBA" id="ARBA00023163"/>
    </source>
</evidence>
<sequence>MSKVINLETVNDYCNRFNQKSQHPLVSVMDLHQLKRNSQKGIEALRFNFYGIFLKQNADCILKYGRKNYDYQEGTLVFIGPEQVVQIENGDDYVPTGYALLFHPDLLPNTNLGQLITKYSFFSYELSEALHLSEKERQIIIDCIEKIRFELERDIDKHSKELIVSNIELFLRYCSRFYDRQFITRDVVNEGVVHQFKKSLHQYLNSGKASEFGCPSVGYFAQEQFLSANYFGDLVKKETGKSALEIIQTKLIEVAKERIFDPSKTVSEIAYELGFKHPQHFSRLFKNKVGYSPNEYRMMN</sequence>
<feature type="domain" description="HTH araC/xylS-type" evidence="4">
    <location>
        <begin position="198"/>
        <end position="299"/>
    </location>
</feature>
<dbReference type="OrthoDB" id="2600165at2"/>
<dbReference type="Gene3D" id="1.10.10.60">
    <property type="entry name" value="Homeodomain-like"/>
    <property type="match status" value="1"/>
</dbReference>
<dbReference type="Proteomes" id="UP000199592">
    <property type="component" value="Unassembled WGS sequence"/>
</dbReference>
<evidence type="ECO:0000256" key="1">
    <source>
        <dbReference type="ARBA" id="ARBA00023015"/>
    </source>
</evidence>
<dbReference type="SMART" id="SM00342">
    <property type="entry name" value="HTH_ARAC"/>
    <property type="match status" value="1"/>
</dbReference>
<keyword evidence="6" id="KW-1185">Reference proteome</keyword>
<evidence type="ECO:0000313" key="5">
    <source>
        <dbReference type="EMBL" id="SDX05795.1"/>
    </source>
</evidence>